<evidence type="ECO:0000313" key="4">
    <source>
        <dbReference type="Proteomes" id="UP000654075"/>
    </source>
</evidence>
<dbReference type="EMBL" id="CAJNNV010002958">
    <property type="protein sequence ID" value="CAE8588163.1"/>
    <property type="molecule type" value="Genomic_DNA"/>
</dbReference>
<accession>A0A813DJU3</accession>
<keyword evidence="4" id="KW-1185">Reference proteome</keyword>
<keyword evidence="1" id="KW-0812">Transmembrane</keyword>
<protein>
    <submittedName>
        <fullName evidence="2">Uncharacterized protein</fullName>
    </submittedName>
</protein>
<dbReference type="AlphaFoldDB" id="A0A813DJU3"/>
<evidence type="ECO:0000256" key="1">
    <source>
        <dbReference type="SAM" id="Phobius"/>
    </source>
</evidence>
<dbReference type="EMBL" id="CAJNNW010033037">
    <property type="protein sequence ID" value="CAE8716794.1"/>
    <property type="molecule type" value="Genomic_DNA"/>
</dbReference>
<dbReference type="Proteomes" id="UP000626109">
    <property type="component" value="Unassembled WGS sequence"/>
</dbReference>
<keyword evidence="1" id="KW-1133">Transmembrane helix</keyword>
<comment type="caution">
    <text evidence="2">The sequence shown here is derived from an EMBL/GenBank/DDBJ whole genome shotgun (WGS) entry which is preliminary data.</text>
</comment>
<name>A0A813DJU3_POLGL</name>
<organism evidence="2 4">
    <name type="scientific">Polarella glacialis</name>
    <name type="common">Dinoflagellate</name>
    <dbReference type="NCBI Taxonomy" id="89957"/>
    <lineage>
        <taxon>Eukaryota</taxon>
        <taxon>Sar</taxon>
        <taxon>Alveolata</taxon>
        <taxon>Dinophyceae</taxon>
        <taxon>Suessiales</taxon>
        <taxon>Suessiaceae</taxon>
        <taxon>Polarella</taxon>
    </lineage>
</organism>
<reference evidence="2" key="1">
    <citation type="submission" date="2021-02" db="EMBL/GenBank/DDBJ databases">
        <authorList>
            <person name="Dougan E. K."/>
            <person name="Rhodes N."/>
            <person name="Thang M."/>
            <person name="Chan C."/>
        </authorList>
    </citation>
    <scope>NUCLEOTIDE SEQUENCE</scope>
</reference>
<evidence type="ECO:0000313" key="3">
    <source>
        <dbReference type="EMBL" id="CAE8716794.1"/>
    </source>
</evidence>
<gene>
    <name evidence="2" type="ORF">PGLA1383_LOCUS6970</name>
    <name evidence="3" type="ORF">PGLA2088_LOCUS39223</name>
</gene>
<dbReference type="Proteomes" id="UP000654075">
    <property type="component" value="Unassembled WGS sequence"/>
</dbReference>
<sequence length="110" mass="11289">MAECEAETVRQSFSRIRGPGICRYAEPAGNRRGDPFSTASVPNHKAGFALYLGSLLVMAYVAAVASPQAPTTGRSGGLSSGGLCPGTQLRGSCAPTMVCSRYGGQPTMGC</sequence>
<proteinExistence type="predicted"/>
<evidence type="ECO:0000313" key="2">
    <source>
        <dbReference type="EMBL" id="CAE8588163.1"/>
    </source>
</evidence>
<feature type="transmembrane region" description="Helical" evidence="1">
    <location>
        <begin position="46"/>
        <end position="65"/>
    </location>
</feature>
<keyword evidence="1" id="KW-0472">Membrane</keyword>